<keyword evidence="4" id="KW-1185">Reference proteome</keyword>
<dbReference type="PROSITE" id="PS50108">
    <property type="entry name" value="CRIB"/>
    <property type="match status" value="1"/>
</dbReference>
<dbReference type="PANTHER" id="PTHR46931:SF14">
    <property type="entry name" value="CRIB DOMAIN-CONTAINING PROTEIN RIC2"/>
    <property type="match status" value="1"/>
</dbReference>
<protein>
    <recommendedName>
        <fullName evidence="2">CRIB domain-containing protein</fullName>
    </recommendedName>
</protein>
<organism evidence="3 4">
    <name type="scientific">Fraxinus pennsylvanica</name>
    <dbReference type="NCBI Taxonomy" id="56036"/>
    <lineage>
        <taxon>Eukaryota</taxon>
        <taxon>Viridiplantae</taxon>
        <taxon>Streptophyta</taxon>
        <taxon>Embryophyta</taxon>
        <taxon>Tracheophyta</taxon>
        <taxon>Spermatophyta</taxon>
        <taxon>Magnoliopsida</taxon>
        <taxon>eudicotyledons</taxon>
        <taxon>Gunneridae</taxon>
        <taxon>Pentapetalae</taxon>
        <taxon>asterids</taxon>
        <taxon>lamiids</taxon>
        <taxon>Lamiales</taxon>
        <taxon>Oleaceae</taxon>
        <taxon>Oleeae</taxon>
        <taxon>Fraxinus</taxon>
    </lineage>
</organism>
<dbReference type="AlphaFoldDB" id="A0AAD2E124"/>
<name>A0AAD2E124_9LAMI</name>
<sequence length="178" mass="20041">MRDRMERFALIPFSFGCDSDASVAVGTTQLPEKKYKSSSLVKTRQKEGKGKPSREKSMKKRRGFLALPKPLFSNGLRRLMKNLKSFSQLFVYKEEMGEKELEIGFPTDVKHVSHIGLDGSTTVNPIPEWKNRKAPEILSFPSISLKQFELAMAAQSHGPLSTTTATRFTPNNTMNLQC</sequence>
<feature type="compositionally biased region" description="Basic and acidic residues" evidence="1">
    <location>
        <begin position="44"/>
        <end position="56"/>
    </location>
</feature>
<dbReference type="EMBL" id="OU503046">
    <property type="protein sequence ID" value="CAI9770891.1"/>
    <property type="molecule type" value="Genomic_DNA"/>
</dbReference>
<accession>A0AAD2E124</accession>
<evidence type="ECO:0000313" key="3">
    <source>
        <dbReference type="EMBL" id="CAI9770891.1"/>
    </source>
</evidence>
<evidence type="ECO:0000313" key="4">
    <source>
        <dbReference type="Proteomes" id="UP000834106"/>
    </source>
</evidence>
<evidence type="ECO:0000256" key="1">
    <source>
        <dbReference type="SAM" id="MobiDB-lite"/>
    </source>
</evidence>
<dbReference type="PANTHER" id="PTHR46931">
    <property type="entry name" value="CRIB DOMAIN-CONTAINING PROTEIN RIC2"/>
    <property type="match status" value="1"/>
</dbReference>
<evidence type="ECO:0000259" key="2">
    <source>
        <dbReference type="PROSITE" id="PS50108"/>
    </source>
</evidence>
<feature type="region of interest" description="Disordered" evidence="1">
    <location>
        <begin position="32"/>
        <end position="60"/>
    </location>
</feature>
<dbReference type="InterPro" id="IPR044509">
    <property type="entry name" value="RIC2/4"/>
</dbReference>
<reference evidence="3" key="1">
    <citation type="submission" date="2023-05" db="EMBL/GenBank/DDBJ databases">
        <authorList>
            <person name="Huff M."/>
        </authorList>
    </citation>
    <scope>NUCLEOTIDE SEQUENCE</scope>
</reference>
<gene>
    <name evidence="3" type="ORF">FPE_LOCUS18321</name>
</gene>
<dbReference type="CDD" id="cd00132">
    <property type="entry name" value="CRIB"/>
    <property type="match status" value="1"/>
</dbReference>
<dbReference type="Proteomes" id="UP000834106">
    <property type="component" value="Chromosome 11"/>
</dbReference>
<feature type="domain" description="CRIB" evidence="2">
    <location>
        <begin position="103"/>
        <end position="116"/>
    </location>
</feature>
<dbReference type="InterPro" id="IPR000095">
    <property type="entry name" value="CRIB_dom"/>
</dbReference>
<proteinExistence type="predicted"/>